<dbReference type="InterPro" id="IPR051840">
    <property type="entry name" value="NifX/NifY_domain"/>
</dbReference>
<comment type="caution">
    <text evidence="2">The sequence shown here is derived from an EMBL/GenBank/DDBJ whole genome shotgun (WGS) entry which is preliminary data.</text>
</comment>
<reference evidence="2 3" key="1">
    <citation type="journal article" date="2011" name="J. Microbiol.">
        <title>Gramella jeungdoensis sp. nov., isolated from a solar saltern in Korea.</title>
        <authorList>
            <person name="Joung Y."/>
            <person name="Kim H."/>
            <person name="Jang T."/>
            <person name="Ahn T.S."/>
            <person name="Joh K."/>
        </authorList>
    </citation>
    <scope>NUCLEOTIDE SEQUENCE [LARGE SCALE GENOMIC DNA]</scope>
    <source>
        <strain evidence="2 3">KCTC 23123</strain>
    </source>
</reference>
<dbReference type="EMBL" id="SNQI01000001">
    <property type="protein sequence ID" value="TEW76715.1"/>
    <property type="molecule type" value="Genomic_DNA"/>
</dbReference>
<dbReference type="AlphaFoldDB" id="A0A4Y8AX53"/>
<sequence length="132" mass="14657">MKTIVAVTFQNKKTIFNHTGKCRNYLIYTIKDSTIESKRLLNLSINETLHSFFHEENGIKNSILFESDILLTKGIGNGAIDKLAKYGIACYKIEESDPDLAINKLINGTLEAMSPISNSVSGCNCNCGKKEH</sequence>
<evidence type="ECO:0000313" key="2">
    <source>
        <dbReference type="EMBL" id="TEW76715.1"/>
    </source>
</evidence>
<dbReference type="InterPro" id="IPR036105">
    <property type="entry name" value="DiNase_FeMo-co_biosyn_sf"/>
</dbReference>
<feature type="domain" description="Dinitrogenase iron-molybdenum cofactor biosynthesis" evidence="1">
    <location>
        <begin position="13"/>
        <end position="106"/>
    </location>
</feature>
<gene>
    <name evidence="2" type="ORF">E2488_02375</name>
</gene>
<organism evidence="2 3">
    <name type="scientific">Gramella jeungdoensis</name>
    <dbReference type="NCBI Taxonomy" id="708091"/>
    <lineage>
        <taxon>Bacteria</taxon>
        <taxon>Pseudomonadati</taxon>
        <taxon>Bacteroidota</taxon>
        <taxon>Flavobacteriia</taxon>
        <taxon>Flavobacteriales</taxon>
        <taxon>Flavobacteriaceae</taxon>
        <taxon>Christiangramia</taxon>
    </lineage>
</organism>
<keyword evidence="3" id="KW-1185">Reference proteome</keyword>
<dbReference type="Proteomes" id="UP000298517">
    <property type="component" value="Unassembled WGS sequence"/>
</dbReference>
<dbReference type="OrthoDB" id="9797941at2"/>
<dbReference type="PANTHER" id="PTHR33937:SF2">
    <property type="entry name" value="DINITROGENASE IRON-MOLYBDENUM COFACTOR BIOSYNTHESIS DOMAIN-CONTAINING PROTEIN"/>
    <property type="match status" value="1"/>
</dbReference>
<dbReference type="Pfam" id="PF02579">
    <property type="entry name" value="Nitro_FeMo-Co"/>
    <property type="match status" value="1"/>
</dbReference>
<dbReference type="Gene3D" id="3.30.420.130">
    <property type="entry name" value="Dinitrogenase iron-molybdenum cofactor biosynthesis domain"/>
    <property type="match status" value="1"/>
</dbReference>
<evidence type="ECO:0000313" key="3">
    <source>
        <dbReference type="Proteomes" id="UP000298517"/>
    </source>
</evidence>
<name>A0A4Y8AX53_9FLAO</name>
<dbReference type="InterPro" id="IPR003731">
    <property type="entry name" value="Di-Nase_FeMo-co_biosynth"/>
</dbReference>
<proteinExistence type="predicted"/>
<accession>A0A4Y8AX53</accession>
<dbReference type="RefSeq" id="WP_134246725.1">
    <property type="nucleotide sequence ID" value="NZ_SNQI01000001.1"/>
</dbReference>
<dbReference type="PANTHER" id="PTHR33937">
    <property type="entry name" value="IRON-MOLYBDENUM PROTEIN-RELATED-RELATED"/>
    <property type="match status" value="1"/>
</dbReference>
<dbReference type="SUPFAM" id="SSF53146">
    <property type="entry name" value="Nitrogenase accessory factor-like"/>
    <property type="match status" value="1"/>
</dbReference>
<protein>
    <recommendedName>
        <fullName evidence="1">Dinitrogenase iron-molybdenum cofactor biosynthesis domain-containing protein</fullName>
    </recommendedName>
</protein>
<evidence type="ECO:0000259" key="1">
    <source>
        <dbReference type="Pfam" id="PF02579"/>
    </source>
</evidence>